<evidence type="ECO:0000256" key="1">
    <source>
        <dbReference type="SAM" id="Phobius"/>
    </source>
</evidence>
<accession>A0A1F6V0U4</accession>
<protein>
    <submittedName>
        <fullName evidence="2">Uncharacterized protein</fullName>
    </submittedName>
</protein>
<dbReference type="EMBL" id="MFTN01000008">
    <property type="protein sequence ID" value="OGI63293.1"/>
    <property type="molecule type" value="Genomic_DNA"/>
</dbReference>
<evidence type="ECO:0000313" key="2">
    <source>
        <dbReference type="EMBL" id="OGI63293.1"/>
    </source>
</evidence>
<dbReference type="AlphaFoldDB" id="A0A1F6V0U4"/>
<proteinExistence type="predicted"/>
<keyword evidence="1" id="KW-0472">Membrane</keyword>
<reference evidence="2 3" key="1">
    <citation type="journal article" date="2016" name="Nat. Commun.">
        <title>Thousands of microbial genomes shed light on interconnected biogeochemical processes in an aquifer system.</title>
        <authorList>
            <person name="Anantharaman K."/>
            <person name="Brown C.T."/>
            <person name="Hug L.A."/>
            <person name="Sharon I."/>
            <person name="Castelle C.J."/>
            <person name="Probst A.J."/>
            <person name="Thomas B.C."/>
            <person name="Singh A."/>
            <person name="Wilkins M.J."/>
            <person name="Karaoz U."/>
            <person name="Brodie E.L."/>
            <person name="Williams K.H."/>
            <person name="Hubbard S.S."/>
            <person name="Banfield J.F."/>
        </authorList>
    </citation>
    <scope>NUCLEOTIDE SEQUENCE [LARGE SCALE GENOMIC DNA]</scope>
</reference>
<dbReference type="InterPro" id="IPR043993">
    <property type="entry name" value="T4SS_pilin"/>
</dbReference>
<gene>
    <name evidence="2" type="ORF">A2818_02805</name>
</gene>
<dbReference type="STRING" id="1801737.A2818_02805"/>
<name>A0A1F6V0U4_9BACT</name>
<sequence>MDLFSTKIAHAGLDSFIGNVGELIINPLIYLLFALAVAYFLYGVAEFILNGDNEEKKTTGKSHMLWGIIGITIMMGVWGILNVLLNTLGIPGSEIDPQSGTVNLNDYNP</sequence>
<feature type="transmembrane region" description="Helical" evidence="1">
    <location>
        <begin position="65"/>
        <end position="85"/>
    </location>
</feature>
<feature type="transmembrane region" description="Helical" evidence="1">
    <location>
        <begin position="23"/>
        <end position="44"/>
    </location>
</feature>
<dbReference type="Proteomes" id="UP000177602">
    <property type="component" value="Unassembled WGS sequence"/>
</dbReference>
<comment type="caution">
    <text evidence="2">The sequence shown here is derived from an EMBL/GenBank/DDBJ whole genome shotgun (WGS) entry which is preliminary data.</text>
</comment>
<keyword evidence="1" id="KW-0812">Transmembrane</keyword>
<dbReference type="Pfam" id="PF18895">
    <property type="entry name" value="T4SS_pilin"/>
    <property type="match status" value="1"/>
</dbReference>
<keyword evidence="1" id="KW-1133">Transmembrane helix</keyword>
<evidence type="ECO:0000313" key="3">
    <source>
        <dbReference type="Proteomes" id="UP000177602"/>
    </source>
</evidence>
<organism evidence="2 3">
    <name type="scientific">Candidatus Nomurabacteria bacterium RIFCSPHIGHO2_01_FULL_40_12</name>
    <dbReference type="NCBI Taxonomy" id="1801737"/>
    <lineage>
        <taxon>Bacteria</taxon>
        <taxon>Candidatus Nomuraibacteriota</taxon>
    </lineage>
</organism>